<dbReference type="SUPFAM" id="SSF141523">
    <property type="entry name" value="L,D-transpeptidase catalytic domain-like"/>
    <property type="match status" value="1"/>
</dbReference>
<evidence type="ECO:0000256" key="5">
    <source>
        <dbReference type="ARBA" id="ARBA00022984"/>
    </source>
</evidence>
<evidence type="ECO:0000256" key="3">
    <source>
        <dbReference type="ARBA" id="ARBA00022679"/>
    </source>
</evidence>
<evidence type="ECO:0000256" key="1">
    <source>
        <dbReference type="ARBA" id="ARBA00004752"/>
    </source>
</evidence>
<dbReference type="Gene3D" id="1.10.101.10">
    <property type="entry name" value="PGBD-like superfamily/PGBD"/>
    <property type="match status" value="1"/>
</dbReference>
<keyword evidence="6 7" id="KW-0961">Cell wall biogenesis/degradation</keyword>
<dbReference type="Pfam" id="PF01471">
    <property type="entry name" value="PG_binding_1"/>
    <property type="match status" value="1"/>
</dbReference>
<evidence type="ECO:0000256" key="6">
    <source>
        <dbReference type="ARBA" id="ARBA00023316"/>
    </source>
</evidence>
<keyword evidence="3" id="KW-0808">Transferase</keyword>
<dbReference type="EMBL" id="CCRH01000010">
    <property type="protein sequence ID" value="CDZ37121.1"/>
    <property type="molecule type" value="Genomic_DNA"/>
</dbReference>
<dbReference type="InterPro" id="IPR036365">
    <property type="entry name" value="PGBD-like_sf"/>
</dbReference>
<sequence>MGSVMLRRLVFGLGLLSATMLSHAAFAEGARTLQIIVSKDKQSLVVYDGEKVLTTSKVSTGKQGHTTPSGIFSILEKQKYHESNLYSNAPMPWMQRLTWSGIALHESNSVPNYPASHGCVRMPGAFAKSLFQMTERGAHVIITDAPIVPQLIVNANLFLPRKPLPTGPLLSDVQLRTSSIGSSSRQVDSKPVEVAMNVVPNNPSIVHPTTDARPAPTQPITAAKEDDVAPLRILITRRGERETLMDAQILLQQLGFDTGGGDGFAGPMTRSAIAGFKRWKNLSPKGALVTPEFLDSLYETAGKPRPPMGQIMVRQNFQPVFEAPVGIKDPEIALGTHFFSVDKVERKEETAEWHSVTVPNGLSAAMKQRLGITVADDPDAPGAAAQALNRIEIPADIRDRIETLISDGSSLTINDQGIGQDTGDGTDFITVTQPVQRVAEAQAFITRPQPVSQRRTAVKPRAYGLY</sequence>
<reference evidence="10 11" key="1">
    <citation type="submission" date="2014-08" db="EMBL/GenBank/DDBJ databases">
        <authorList>
            <person name="Chen Y.-H."/>
        </authorList>
    </citation>
    <scope>NUCLEOTIDE SEQUENCE [LARGE SCALE GENOMIC DNA]</scope>
</reference>
<dbReference type="UniPathway" id="UPA00219"/>
<dbReference type="NCBIfam" id="NF004786">
    <property type="entry name" value="PRK06132.1-3"/>
    <property type="match status" value="1"/>
</dbReference>
<dbReference type="InterPro" id="IPR002477">
    <property type="entry name" value="Peptidoglycan-bd-like"/>
</dbReference>
<feature type="active site" description="Proton donor/acceptor" evidence="7">
    <location>
        <position position="105"/>
    </location>
</feature>
<evidence type="ECO:0000256" key="2">
    <source>
        <dbReference type="ARBA" id="ARBA00005992"/>
    </source>
</evidence>
<feature type="signal peptide" evidence="8">
    <location>
        <begin position="1"/>
        <end position="24"/>
    </location>
</feature>
<dbReference type="GO" id="GO:0008360">
    <property type="term" value="P:regulation of cell shape"/>
    <property type="evidence" value="ECO:0007669"/>
    <property type="project" value="UniProtKB-UniRule"/>
</dbReference>
<dbReference type="CDD" id="cd16913">
    <property type="entry name" value="YkuD_like"/>
    <property type="match status" value="1"/>
</dbReference>
<evidence type="ECO:0000256" key="4">
    <source>
        <dbReference type="ARBA" id="ARBA00022960"/>
    </source>
</evidence>
<evidence type="ECO:0000256" key="7">
    <source>
        <dbReference type="PROSITE-ProRule" id="PRU01373"/>
    </source>
</evidence>
<dbReference type="InterPro" id="IPR036366">
    <property type="entry name" value="PGBDSf"/>
</dbReference>
<comment type="pathway">
    <text evidence="1 7">Cell wall biogenesis; peptidoglycan biosynthesis.</text>
</comment>
<dbReference type="Proteomes" id="UP000046176">
    <property type="component" value="Unassembled WGS sequence"/>
</dbReference>
<dbReference type="SUPFAM" id="SSF47090">
    <property type="entry name" value="PGBD-like"/>
    <property type="match status" value="1"/>
</dbReference>
<protein>
    <submittedName>
        <fullName evidence="10">ErfK/YbiS/YcfS/YnhG family protein</fullName>
    </submittedName>
</protein>
<dbReference type="InterPro" id="IPR038063">
    <property type="entry name" value="Transpep_catalytic_dom"/>
</dbReference>
<proteinExistence type="inferred from homology"/>
<dbReference type="PIRSF" id="PIRSF029342">
    <property type="entry name" value="UCP029342_ErfK/YbiS/YcfS/YnhG"/>
    <property type="match status" value="1"/>
</dbReference>
<keyword evidence="8" id="KW-0732">Signal</keyword>
<dbReference type="Pfam" id="PF03734">
    <property type="entry name" value="YkuD"/>
    <property type="match status" value="1"/>
</dbReference>
<dbReference type="PROSITE" id="PS52029">
    <property type="entry name" value="LD_TPASE"/>
    <property type="match status" value="1"/>
</dbReference>
<evidence type="ECO:0000313" key="10">
    <source>
        <dbReference type="EMBL" id="CDZ37121.1"/>
    </source>
</evidence>
<keyword evidence="4 7" id="KW-0133">Cell shape</keyword>
<organism evidence="10 11">
    <name type="scientific">Neorhizobium galegae bv. officinalis</name>
    <dbReference type="NCBI Taxonomy" id="323656"/>
    <lineage>
        <taxon>Bacteria</taxon>
        <taxon>Pseudomonadati</taxon>
        <taxon>Pseudomonadota</taxon>
        <taxon>Alphaproteobacteria</taxon>
        <taxon>Hyphomicrobiales</taxon>
        <taxon>Rhizobiaceae</taxon>
        <taxon>Rhizobium/Agrobacterium group</taxon>
        <taxon>Neorhizobium</taxon>
    </lineage>
</organism>
<evidence type="ECO:0000259" key="9">
    <source>
        <dbReference type="PROSITE" id="PS52029"/>
    </source>
</evidence>
<dbReference type="PANTHER" id="PTHR30582">
    <property type="entry name" value="L,D-TRANSPEPTIDASE"/>
    <property type="match status" value="1"/>
</dbReference>
<dbReference type="GO" id="GO:0071972">
    <property type="term" value="F:peptidoglycan L,D-transpeptidase activity"/>
    <property type="evidence" value="ECO:0007669"/>
    <property type="project" value="TreeGrafter"/>
</dbReference>
<gene>
    <name evidence="10" type="ORF">NGAL_HAMBI1145_36980</name>
</gene>
<dbReference type="PANTHER" id="PTHR30582:SF2">
    <property type="entry name" value="L,D-TRANSPEPTIDASE YCIB-RELATED"/>
    <property type="match status" value="1"/>
</dbReference>
<feature type="chain" id="PRO_5006682430" evidence="8">
    <location>
        <begin position="25"/>
        <end position="466"/>
    </location>
</feature>
<dbReference type="GO" id="GO:0018104">
    <property type="term" value="P:peptidoglycan-protein cross-linking"/>
    <property type="evidence" value="ECO:0007669"/>
    <property type="project" value="TreeGrafter"/>
</dbReference>
<dbReference type="InterPro" id="IPR016915">
    <property type="entry name" value="UCP029342"/>
</dbReference>
<feature type="domain" description="L,D-TPase catalytic" evidence="9">
    <location>
        <begin position="33"/>
        <end position="143"/>
    </location>
</feature>
<dbReference type="InterPro" id="IPR050979">
    <property type="entry name" value="LD-transpeptidase"/>
</dbReference>
<dbReference type="AlphaFoldDB" id="A0A0T7FQ29"/>
<dbReference type="Gene3D" id="2.40.440.10">
    <property type="entry name" value="L,D-transpeptidase catalytic domain-like"/>
    <property type="match status" value="1"/>
</dbReference>
<dbReference type="GO" id="GO:0005576">
    <property type="term" value="C:extracellular region"/>
    <property type="evidence" value="ECO:0007669"/>
    <property type="project" value="TreeGrafter"/>
</dbReference>
<evidence type="ECO:0000256" key="8">
    <source>
        <dbReference type="SAM" id="SignalP"/>
    </source>
</evidence>
<evidence type="ECO:0000313" key="11">
    <source>
        <dbReference type="Proteomes" id="UP000046176"/>
    </source>
</evidence>
<name>A0A0T7FQ29_NEOGA</name>
<feature type="active site" description="Nucleophile" evidence="7">
    <location>
        <position position="119"/>
    </location>
</feature>
<dbReference type="InterPro" id="IPR005490">
    <property type="entry name" value="LD_TPept_cat_dom"/>
</dbReference>
<accession>A0A0T7FQ29</accession>
<dbReference type="NCBIfam" id="NF004785">
    <property type="entry name" value="PRK06132.1-2"/>
    <property type="match status" value="1"/>
</dbReference>
<keyword evidence="5 7" id="KW-0573">Peptidoglycan synthesis</keyword>
<comment type="similarity">
    <text evidence="2">Belongs to the YkuD family.</text>
</comment>
<dbReference type="GO" id="GO:0071555">
    <property type="term" value="P:cell wall organization"/>
    <property type="evidence" value="ECO:0007669"/>
    <property type="project" value="UniProtKB-UniRule"/>
</dbReference>
<dbReference type="GO" id="GO:0016740">
    <property type="term" value="F:transferase activity"/>
    <property type="evidence" value="ECO:0007669"/>
    <property type="project" value="UniProtKB-KW"/>
</dbReference>